<dbReference type="EMBL" id="CAUWAG010000007">
    <property type="protein sequence ID" value="CAJ2505465.1"/>
    <property type="molecule type" value="Genomic_DNA"/>
</dbReference>
<dbReference type="AlphaFoldDB" id="A0AAI8VIC6"/>
<dbReference type="Proteomes" id="UP001295740">
    <property type="component" value="Unassembled WGS sequence"/>
</dbReference>
<organism evidence="2 3">
    <name type="scientific">Anthostomella pinea</name>
    <dbReference type="NCBI Taxonomy" id="933095"/>
    <lineage>
        <taxon>Eukaryota</taxon>
        <taxon>Fungi</taxon>
        <taxon>Dikarya</taxon>
        <taxon>Ascomycota</taxon>
        <taxon>Pezizomycotina</taxon>
        <taxon>Sordariomycetes</taxon>
        <taxon>Xylariomycetidae</taxon>
        <taxon>Xylariales</taxon>
        <taxon>Xylariaceae</taxon>
        <taxon>Anthostomella</taxon>
    </lineage>
</organism>
<feature type="region of interest" description="Disordered" evidence="1">
    <location>
        <begin position="409"/>
        <end position="436"/>
    </location>
</feature>
<evidence type="ECO:0000313" key="3">
    <source>
        <dbReference type="Proteomes" id="UP001295740"/>
    </source>
</evidence>
<feature type="compositionally biased region" description="Polar residues" evidence="1">
    <location>
        <begin position="116"/>
        <end position="146"/>
    </location>
</feature>
<accession>A0AAI8VIC6</accession>
<protein>
    <submittedName>
        <fullName evidence="2">Uu.00g128590.m01.CDS01</fullName>
    </submittedName>
</protein>
<comment type="caution">
    <text evidence="2">The sequence shown here is derived from an EMBL/GenBank/DDBJ whole genome shotgun (WGS) entry which is preliminary data.</text>
</comment>
<feature type="region of interest" description="Disordered" evidence="1">
    <location>
        <begin position="97"/>
        <end position="146"/>
    </location>
</feature>
<feature type="compositionally biased region" description="Low complexity" evidence="1">
    <location>
        <begin position="39"/>
        <end position="52"/>
    </location>
</feature>
<evidence type="ECO:0000256" key="1">
    <source>
        <dbReference type="SAM" id="MobiDB-lite"/>
    </source>
</evidence>
<sequence length="436" mass="47098">MPSTDGIGFRHLDNEGQNLSAPGANNDHWTGISTHHHSLPVSPSPSNHNLSSYRPSQAQLALPYEQLQLRQDTWSNAPGFLGISTFNGLHPLDSCDVASKGDDGPSENTRDDSVVSKLNPQSLGHPLRQSQEHSGVGEGSSQNPMSTHRKRLLQYFNLKENIMITTTANGKKGAQATIDTIVRSDFLYEFTTREEAKRLGLPIRPWPVKRRKQYLTPVGRVIPFGYVEASIEAILNGIPPTTTVIMVLDDVGGLRNTLIIGRHFLEKAAKAAAKNDRRRPNQGIQGKGIEGTANLTTRLPQLSDGVLPISAGYLPRLNSSMFESQPYLGVGNATNTNYNPFLLAPPVPGYPTTSGAQTPFTLSSSGDFSALKRSSATSQSALELPVCPSGFEGSNLWPSSSAHGSVVPSPTMPFNENTMPPSHTWLGMNDRGGNQS</sequence>
<name>A0AAI8VIC6_9PEZI</name>
<keyword evidence="3" id="KW-1185">Reference proteome</keyword>
<feature type="region of interest" description="Disordered" evidence="1">
    <location>
        <begin position="1"/>
        <end position="54"/>
    </location>
</feature>
<feature type="compositionally biased region" description="Basic and acidic residues" evidence="1">
    <location>
        <begin position="99"/>
        <end position="114"/>
    </location>
</feature>
<feature type="compositionally biased region" description="Polar residues" evidence="1">
    <location>
        <begin position="412"/>
        <end position="421"/>
    </location>
</feature>
<reference evidence="2" key="1">
    <citation type="submission" date="2023-10" db="EMBL/GenBank/DDBJ databases">
        <authorList>
            <person name="Hackl T."/>
        </authorList>
    </citation>
    <scope>NUCLEOTIDE SEQUENCE</scope>
</reference>
<evidence type="ECO:0000313" key="2">
    <source>
        <dbReference type="EMBL" id="CAJ2505465.1"/>
    </source>
</evidence>
<gene>
    <name evidence="2" type="ORF">KHLLAP_LOCUS5933</name>
</gene>
<proteinExistence type="predicted"/>